<dbReference type="GO" id="GO:0003861">
    <property type="term" value="F:3-isopropylmalate dehydratase activity"/>
    <property type="evidence" value="ECO:0007669"/>
    <property type="project" value="UniProtKB-EC"/>
</dbReference>
<evidence type="ECO:0000256" key="8">
    <source>
        <dbReference type="ARBA" id="ARBA00023239"/>
    </source>
</evidence>
<proteinExistence type="inferred from homology"/>
<keyword evidence="7 10" id="KW-0028">Amino-acid biosynthesis</keyword>
<comment type="catalytic activity">
    <reaction evidence="1 10">
        <text>(2R,3S)-3-isopropylmalate = (2S)-2-isopropylmalate</text>
        <dbReference type="Rhea" id="RHEA:32287"/>
        <dbReference type="ChEBI" id="CHEBI:1178"/>
        <dbReference type="ChEBI" id="CHEBI:35121"/>
        <dbReference type="EC" id="4.2.1.33"/>
    </reaction>
</comment>
<comment type="function">
    <text evidence="2 10">Catalyzes the isomerization between 2-isopropylmalate and 3-isopropylmalate, via the formation of 2-isopropylmaleate.</text>
</comment>
<comment type="similarity">
    <text evidence="4 10">Belongs to the LeuD family. LeuD type 1 subfamily.</text>
</comment>
<dbReference type="GO" id="GO:0047508">
    <property type="term" value="F:(R)-2-methylmalate dehydratase activity"/>
    <property type="evidence" value="ECO:0007669"/>
    <property type="project" value="UniProtKB-EC"/>
</dbReference>
<evidence type="ECO:0000256" key="1">
    <source>
        <dbReference type="ARBA" id="ARBA00000491"/>
    </source>
</evidence>
<dbReference type="CDD" id="cd01577">
    <property type="entry name" value="IPMI_Swivel"/>
    <property type="match status" value="1"/>
</dbReference>
<keyword evidence="9 10" id="KW-0100">Branched-chain amino acid biosynthesis</keyword>
<name>A0ABU0FG94_9HYPH</name>
<evidence type="ECO:0000259" key="11">
    <source>
        <dbReference type="Pfam" id="PF00694"/>
    </source>
</evidence>
<feature type="domain" description="Aconitase A/isopropylmalate dehydratase small subunit swivel" evidence="11">
    <location>
        <begin position="16"/>
        <end position="123"/>
    </location>
</feature>
<keyword evidence="6 10" id="KW-0432">Leucine biosynthesis</keyword>
<keyword evidence="13" id="KW-1185">Reference proteome</keyword>
<dbReference type="Pfam" id="PF00694">
    <property type="entry name" value="Aconitase_C"/>
    <property type="match status" value="1"/>
</dbReference>
<evidence type="ECO:0000256" key="2">
    <source>
        <dbReference type="ARBA" id="ARBA00002695"/>
    </source>
</evidence>
<dbReference type="Proteomes" id="UP001237448">
    <property type="component" value="Unassembled WGS sequence"/>
</dbReference>
<dbReference type="NCBIfam" id="NF002458">
    <property type="entry name" value="PRK01641.1"/>
    <property type="match status" value="1"/>
</dbReference>
<sequence length="199" mass="21946">MESFETFRAPALPFAGINVDTDQILPARFLSKPRSGGFGQYLFHDLRFDETGAERSGFVLNQPAFRNTRILVGEENFACGSSRENAVWAIADYGYRVVVASSFGDIFFSNSLKNGLLPVVLPAEATTALIAALSREPGATIEVDLEAQRLTGPDGVTHSFDIDPFSKHCLLKGIDELDYTLSQMDKVDEFERRRAESEG</sequence>
<dbReference type="EMBL" id="JAUSVK010000001">
    <property type="protein sequence ID" value="MDQ0393622.1"/>
    <property type="molecule type" value="Genomic_DNA"/>
</dbReference>
<dbReference type="NCBIfam" id="TIGR00171">
    <property type="entry name" value="leuD"/>
    <property type="match status" value="1"/>
</dbReference>
<dbReference type="RefSeq" id="WP_307429213.1">
    <property type="nucleotide sequence ID" value="NZ_JAUSVK010000001.1"/>
</dbReference>
<organism evidence="12 13">
    <name type="scientific">Labrys monachus</name>
    <dbReference type="NCBI Taxonomy" id="217067"/>
    <lineage>
        <taxon>Bacteria</taxon>
        <taxon>Pseudomonadati</taxon>
        <taxon>Pseudomonadota</taxon>
        <taxon>Alphaproteobacteria</taxon>
        <taxon>Hyphomicrobiales</taxon>
        <taxon>Xanthobacteraceae</taxon>
        <taxon>Labrys</taxon>
    </lineage>
</organism>
<dbReference type="InterPro" id="IPR050075">
    <property type="entry name" value="LeuD"/>
</dbReference>
<evidence type="ECO:0000313" key="13">
    <source>
        <dbReference type="Proteomes" id="UP001237448"/>
    </source>
</evidence>
<accession>A0ABU0FG94</accession>
<dbReference type="InterPro" id="IPR015928">
    <property type="entry name" value="Aconitase/3IPM_dehydase_swvl"/>
</dbReference>
<evidence type="ECO:0000256" key="3">
    <source>
        <dbReference type="ARBA" id="ARBA00004729"/>
    </source>
</evidence>
<evidence type="ECO:0000256" key="7">
    <source>
        <dbReference type="ARBA" id="ARBA00022605"/>
    </source>
</evidence>
<evidence type="ECO:0000256" key="10">
    <source>
        <dbReference type="HAMAP-Rule" id="MF_01031"/>
    </source>
</evidence>
<dbReference type="EC" id="4.2.1.33" evidence="10"/>
<dbReference type="InterPro" id="IPR004431">
    <property type="entry name" value="3-IsopropMal_deHydase_ssu"/>
</dbReference>
<keyword evidence="8 10" id="KW-0456">Lyase</keyword>
<dbReference type="PANTHER" id="PTHR43345:SF5">
    <property type="entry name" value="3-ISOPROPYLMALATE DEHYDRATASE SMALL SUBUNIT"/>
    <property type="match status" value="1"/>
</dbReference>
<comment type="pathway">
    <text evidence="3 10">Amino-acid biosynthesis; L-leucine biosynthesis; L-leucine from 3-methyl-2-oxobutanoate: step 2/4.</text>
</comment>
<evidence type="ECO:0000256" key="9">
    <source>
        <dbReference type="ARBA" id="ARBA00023304"/>
    </source>
</evidence>
<dbReference type="InterPro" id="IPR000573">
    <property type="entry name" value="AconitaseA/IPMdHydase_ssu_swvl"/>
</dbReference>
<evidence type="ECO:0000256" key="4">
    <source>
        <dbReference type="ARBA" id="ARBA00009845"/>
    </source>
</evidence>
<dbReference type="InterPro" id="IPR033940">
    <property type="entry name" value="IPMI_Swivel"/>
</dbReference>
<evidence type="ECO:0000256" key="6">
    <source>
        <dbReference type="ARBA" id="ARBA00022430"/>
    </source>
</evidence>
<reference evidence="12 13" key="1">
    <citation type="submission" date="2023-07" db="EMBL/GenBank/DDBJ databases">
        <title>Genomic Encyclopedia of Type Strains, Phase IV (KMG-IV): sequencing the most valuable type-strain genomes for metagenomic binning, comparative biology and taxonomic classification.</title>
        <authorList>
            <person name="Goeker M."/>
        </authorList>
    </citation>
    <scope>NUCLEOTIDE SEQUENCE [LARGE SCALE GENOMIC DNA]</scope>
    <source>
        <strain evidence="12 13">DSM 5896</strain>
    </source>
</reference>
<comment type="subunit">
    <text evidence="5 10">Heterodimer of LeuC and LeuD.</text>
</comment>
<comment type="caution">
    <text evidence="12">The sequence shown here is derived from an EMBL/GenBank/DDBJ whole genome shotgun (WGS) entry which is preliminary data.</text>
</comment>
<gene>
    <name evidence="10" type="primary">leuD</name>
    <name evidence="12" type="ORF">J3R73_003414</name>
</gene>
<evidence type="ECO:0000313" key="12">
    <source>
        <dbReference type="EMBL" id="MDQ0393622.1"/>
    </source>
</evidence>
<dbReference type="HAMAP" id="MF_01031">
    <property type="entry name" value="LeuD_type1"/>
    <property type="match status" value="1"/>
</dbReference>
<dbReference type="PANTHER" id="PTHR43345">
    <property type="entry name" value="3-ISOPROPYLMALATE DEHYDRATASE SMALL SUBUNIT 2-RELATED-RELATED"/>
    <property type="match status" value="1"/>
</dbReference>
<protein>
    <recommendedName>
        <fullName evidence="10">3-isopropylmalate dehydratase small subunit</fullName>
        <ecNumber evidence="10">4.2.1.33</ecNumber>
    </recommendedName>
    <alternativeName>
        <fullName evidence="10">Alpha-IPM isomerase</fullName>
        <shortName evidence="10">IPMI</shortName>
    </alternativeName>
    <alternativeName>
        <fullName evidence="10">Isopropylmalate isomerase</fullName>
    </alternativeName>
</protein>
<dbReference type="Gene3D" id="3.20.19.10">
    <property type="entry name" value="Aconitase, domain 4"/>
    <property type="match status" value="1"/>
</dbReference>
<evidence type="ECO:0000256" key="5">
    <source>
        <dbReference type="ARBA" id="ARBA00011271"/>
    </source>
</evidence>
<dbReference type="SUPFAM" id="SSF52016">
    <property type="entry name" value="LeuD/IlvD-like"/>
    <property type="match status" value="1"/>
</dbReference>